<dbReference type="Proteomes" id="UP000261580">
    <property type="component" value="Unassembled WGS sequence"/>
</dbReference>
<dbReference type="Gene3D" id="3.30.230.10">
    <property type="match status" value="1"/>
</dbReference>
<evidence type="ECO:0000313" key="5">
    <source>
        <dbReference type="Ensembl" id="ENSNBRP00000000637.1"/>
    </source>
</evidence>
<dbReference type="Bgee" id="ENSNBRG00000000588">
    <property type="expression patterns" value="Expressed in zone of skin and 7 other cell types or tissues"/>
</dbReference>
<dbReference type="Ensembl" id="ENSNBRT00000000681.1">
    <property type="protein sequence ID" value="ENSNBRP00000000637.1"/>
    <property type="gene ID" value="ENSNBRG00000000588.1"/>
</dbReference>
<dbReference type="GO" id="GO:0006012">
    <property type="term" value="P:galactose metabolic process"/>
    <property type="evidence" value="ECO:0007669"/>
    <property type="project" value="InterPro"/>
</dbReference>
<dbReference type="PRINTS" id="PR00473">
    <property type="entry name" value="GALCTOKINASE"/>
</dbReference>
<dbReference type="InterPro" id="IPR014721">
    <property type="entry name" value="Ribsml_uS5_D2-typ_fold_subgr"/>
</dbReference>
<dbReference type="GO" id="GO:0004335">
    <property type="term" value="F:galactokinase activity"/>
    <property type="evidence" value="ECO:0007669"/>
    <property type="project" value="InterPro"/>
</dbReference>
<dbReference type="GeneTree" id="ENSGT00950000183187"/>
<dbReference type="InterPro" id="IPR019539">
    <property type="entry name" value="GalKase_N"/>
</dbReference>
<reference evidence="5" key="2">
    <citation type="submission" date="2025-09" db="UniProtKB">
        <authorList>
            <consortium name="Ensembl"/>
        </authorList>
    </citation>
    <scope>IDENTIFICATION</scope>
</reference>
<proteinExistence type="predicted"/>
<keyword evidence="1" id="KW-0547">Nucleotide-binding</keyword>
<dbReference type="OMA" id="FYELFLW"/>
<dbReference type="AlphaFoldDB" id="A0A3Q4GCE5"/>
<evidence type="ECO:0000313" key="6">
    <source>
        <dbReference type="Proteomes" id="UP000261580"/>
    </source>
</evidence>
<dbReference type="Pfam" id="PF10509">
    <property type="entry name" value="GalKase_gal_bdg"/>
    <property type="match status" value="1"/>
</dbReference>
<keyword evidence="3" id="KW-0732">Signal</keyword>
<dbReference type="STRING" id="32507.ENSNBRP00000000637"/>
<evidence type="ECO:0000256" key="2">
    <source>
        <dbReference type="ARBA" id="ARBA00022840"/>
    </source>
</evidence>
<feature type="chain" id="PRO_5018522296" description="Galactokinase N-terminal domain-containing protein" evidence="3">
    <location>
        <begin position="26"/>
        <end position="135"/>
    </location>
</feature>
<feature type="signal peptide" evidence="3">
    <location>
        <begin position="1"/>
        <end position="25"/>
    </location>
</feature>
<dbReference type="PROSITE" id="PS00106">
    <property type="entry name" value="GALACTOKINASE"/>
    <property type="match status" value="1"/>
</dbReference>
<organism evidence="5 6">
    <name type="scientific">Neolamprologus brichardi</name>
    <name type="common">Fairy cichlid</name>
    <name type="synonym">Lamprologus brichardi</name>
    <dbReference type="NCBI Taxonomy" id="32507"/>
    <lineage>
        <taxon>Eukaryota</taxon>
        <taxon>Metazoa</taxon>
        <taxon>Chordata</taxon>
        <taxon>Craniata</taxon>
        <taxon>Vertebrata</taxon>
        <taxon>Euteleostomi</taxon>
        <taxon>Actinopterygii</taxon>
        <taxon>Neopterygii</taxon>
        <taxon>Teleostei</taxon>
        <taxon>Neoteleostei</taxon>
        <taxon>Acanthomorphata</taxon>
        <taxon>Ovalentaria</taxon>
        <taxon>Cichlomorphae</taxon>
        <taxon>Cichliformes</taxon>
        <taxon>Cichlidae</taxon>
        <taxon>African cichlids</taxon>
        <taxon>Pseudocrenilabrinae</taxon>
        <taxon>Lamprologini</taxon>
        <taxon>Neolamprologus</taxon>
    </lineage>
</organism>
<evidence type="ECO:0000259" key="4">
    <source>
        <dbReference type="Pfam" id="PF10509"/>
    </source>
</evidence>
<dbReference type="InterPro" id="IPR020568">
    <property type="entry name" value="Ribosomal_Su5_D2-typ_SF"/>
</dbReference>
<dbReference type="GO" id="GO:0005829">
    <property type="term" value="C:cytosol"/>
    <property type="evidence" value="ECO:0007669"/>
    <property type="project" value="TreeGrafter"/>
</dbReference>
<protein>
    <recommendedName>
        <fullName evidence="4">Galactokinase N-terminal domain-containing protein</fullName>
    </recommendedName>
</protein>
<sequence>SAKITKPRFYELFLWILLTARRLYGQMFGDEPARVAVCAPGRVNLIGEHTDYNQGLVLPMALPLVTVVVGSEISGQDVTVVTAAFDADEPHRLDFCLSSDGSALSPGLPRWANYVKGVIHHYRGKQACKHIILSQ</sequence>
<feature type="domain" description="Galactokinase N-terminal" evidence="4">
    <location>
        <begin position="24"/>
        <end position="71"/>
    </location>
</feature>
<reference evidence="5" key="1">
    <citation type="submission" date="2025-08" db="UniProtKB">
        <authorList>
            <consortium name="Ensembl"/>
        </authorList>
    </citation>
    <scope>IDENTIFICATION</scope>
</reference>
<evidence type="ECO:0000256" key="3">
    <source>
        <dbReference type="SAM" id="SignalP"/>
    </source>
</evidence>
<accession>A0A3Q4GCE5</accession>
<dbReference type="PANTHER" id="PTHR10457">
    <property type="entry name" value="MEVALONATE KINASE/GALACTOKINASE"/>
    <property type="match status" value="1"/>
</dbReference>
<evidence type="ECO:0000256" key="1">
    <source>
        <dbReference type="ARBA" id="ARBA00022741"/>
    </source>
</evidence>
<dbReference type="PANTHER" id="PTHR10457:SF7">
    <property type="entry name" value="GALACTOKINASE-RELATED"/>
    <property type="match status" value="1"/>
</dbReference>
<dbReference type="SUPFAM" id="SSF54211">
    <property type="entry name" value="Ribosomal protein S5 domain 2-like"/>
    <property type="match status" value="1"/>
</dbReference>
<dbReference type="InterPro" id="IPR000705">
    <property type="entry name" value="Galactokinase"/>
</dbReference>
<keyword evidence="2" id="KW-0067">ATP-binding</keyword>
<keyword evidence="6" id="KW-1185">Reference proteome</keyword>
<dbReference type="GO" id="GO:0005524">
    <property type="term" value="F:ATP binding"/>
    <property type="evidence" value="ECO:0007669"/>
    <property type="project" value="UniProtKB-KW"/>
</dbReference>
<dbReference type="InterPro" id="IPR019741">
    <property type="entry name" value="Galactokinase_CS"/>
</dbReference>
<name>A0A3Q4GCE5_NEOBR</name>